<dbReference type="GeneID" id="27310181"/>
<dbReference type="OrthoDB" id="10303575at2759"/>
<sequence>MSLLISVDNPSLPQWDKDFEALLPRYHRFQDPHPDPSIQLIDVTEMWTGLRDTQPAELRFWHNALRLSVERYVREALLAHLHDADVSADAHQLHAFVLALGHQQIMCDVDWIVEDMIRQQSQAGVASRWWDWDKRVAITNFIRLHHCFFEDQPLLQGFFTSELTVKDGDGTGTGTGVLAYFRTSARPRVFAVDHASGLFSFQSPVLDPNMGFYPVQLSEAKKEKTGDVWNLKVATLFRDGVRFERMFRFRSNMQRHRPTLPRSIAESSQKRILDSARGRKSRKKLREVSLNSVRVQGTSDFERAARESHPQLFRAHLDHSIGKSDILGKLYGSRGQSPERPTTNIMLEDWESTPPQLGTITARVRTEFAALPSSPYPQAHSVDENDSLYAFSPVRPRSFLSPLRSDQCTKTWYADNVFASSPRSLAARLPVQKGKNPLSSSWHSVNPQPLPGTARHGSSAAESDARAVRKRAAGAERESYERVFANGIAGSQGTAEISPPESVDVEI</sequence>
<dbReference type="Proteomes" id="UP000053259">
    <property type="component" value="Unassembled WGS sequence"/>
</dbReference>
<organism evidence="2 3">
    <name type="scientific">Verruconis gallopava</name>
    <dbReference type="NCBI Taxonomy" id="253628"/>
    <lineage>
        <taxon>Eukaryota</taxon>
        <taxon>Fungi</taxon>
        <taxon>Dikarya</taxon>
        <taxon>Ascomycota</taxon>
        <taxon>Pezizomycotina</taxon>
        <taxon>Dothideomycetes</taxon>
        <taxon>Pleosporomycetidae</taxon>
        <taxon>Venturiales</taxon>
        <taxon>Sympoventuriaceae</taxon>
        <taxon>Verruconis</taxon>
    </lineage>
</organism>
<evidence type="ECO:0000313" key="2">
    <source>
        <dbReference type="EMBL" id="KIW07362.1"/>
    </source>
</evidence>
<reference evidence="2 3" key="1">
    <citation type="submission" date="2015-01" db="EMBL/GenBank/DDBJ databases">
        <title>The Genome Sequence of Ochroconis gallopava CBS43764.</title>
        <authorList>
            <consortium name="The Broad Institute Genomics Platform"/>
            <person name="Cuomo C."/>
            <person name="de Hoog S."/>
            <person name="Gorbushina A."/>
            <person name="Stielow B."/>
            <person name="Teixiera M."/>
            <person name="Abouelleil A."/>
            <person name="Chapman S.B."/>
            <person name="Priest M."/>
            <person name="Young S.K."/>
            <person name="Wortman J."/>
            <person name="Nusbaum C."/>
            <person name="Birren B."/>
        </authorList>
    </citation>
    <scope>NUCLEOTIDE SEQUENCE [LARGE SCALE GENOMIC DNA]</scope>
    <source>
        <strain evidence="2 3">CBS 43764</strain>
    </source>
</reference>
<dbReference type="HOGENOM" id="CLU_537711_0_0_1"/>
<accession>A0A0D1Z336</accession>
<dbReference type="AlphaFoldDB" id="A0A0D1Z336"/>
<gene>
    <name evidence="2" type="ORF">PV09_02208</name>
</gene>
<feature type="compositionally biased region" description="Basic and acidic residues" evidence="1">
    <location>
        <begin position="463"/>
        <end position="478"/>
    </location>
</feature>
<proteinExistence type="predicted"/>
<keyword evidence="3" id="KW-1185">Reference proteome</keyword>
<feature type="region of interest" description="Disordered" evidence="1">
    <location>
        <begin position="258"/>
        <end position="280"/>
    </location>
</feature>
<feature type="compositionally biased region" description="Polar residues" evidence="1">
    <location>
        <begin position="437"/>
        <end position="447"/>
    </location>
</feature>
<feature type="region of interest" description="Disordered" evidence="1">
    <location>
        <begin position="432"/>
        <end position="478"/>
    </location>
</feature>
<feature type="compositionally biased region" description="Basic and acidic residues" evidence="1">
    <location>
        <begin position="268"/>
        <end position="277"/>
    </location>
</feature>
<dbReference type="RefSeq" id="XP_016217231.1">
    <property type="nucleotide sequence ID" value="XM_016355215.1"/>
</dbReference>
<evidence type="ECO:0000313" key="3">
    <source>
        <dbReference type="Proteomes" id="UP000053259"/>
    </source>
</evidence>
<protein>
    <submittedName>
        <fullName evidence="2">Uncharacterized protein</fullName>
    </submittedName>
</protein>
<dbReference type="VEuPathDB" id="FungiDB:PV09_02208"/>
<feature type="region of interest" description="Disordered" evidence="1">
    <location>
        <begin position="488"/>
        <end position="507"/>
    </location>
</feature>
<evidence type="ECO:0000256" key="1">
    <source>
        <dbReference type="SAM" id="MobiDB-lite"/>
    </source>
</evidence>
<name>A0A0D1Z336_9PEZI</name>
<dbReference type="InParanoid" id="A0A0D1Z336"/>
<dbReference type="EMBL" id="KN847533">
    <property type="protein sequence ID" value="KIW07362.1"/>
    <property type="molecule type" value="Genomic_DNA"/>
</dbReference>